<dbReference type="KEGG" id="dpte:113795537"/>
<evidence type="ECO:0000313" key="1">
    <source>
        <dbReference type="Proteomes" id="UP000515146"/>
    </source>
</evidence>
<dbReference type="PANTHER" id="PTHR45913">
    <property type="entry name" value="EPM2A-INTERACTING PROTEIN 1"/>
    <property type="match status" value="1"/>
</dbReference>
<dbReference type="SUPFAM" id="SSF53098">
    <property type="entry name" value="Ribonuclease H-like"/>
    <property type="match status" value="1"/>
</dbReference>
<dbReference type="Proteomes" id="UP000515146">
    <property type="component" value="Unplaced"/>
</dbReference>
<name>A0A6P6Y811_DERPT</name>
<dbReference type="OMA" id="NQFLCCR"/>
<dbReference type="InterPro" id="IPR012337">
    <property type="entry name" value="RNaseH-like_sf"/>
</dbReference>
<keyword evidence="1" id="KW-1185">Reference proteome</keyword>
<organism evidence="1 2">
    <name type="scientific">Dermatophagoides pteronyssinus</name>
    <name type="common">European house dust mite</name>
    <dbReference type="NCBI Taxonomy" id="6956"/>
    <lineage>
        <taxon>Eukaryota</taxon>
        <taxon>Metazoa</taxon>
        <taxon>Ecdysozoa</taxon>
        <taxon>Arthropoda</taxon>
        <taxon>Chelicerata</taxon>
        <taxon>Arachnida</taxon>
        <taxon>Acari</taxon>
        <taxon>Acariformes</taxon>
        <taxon>Sarcoptiformes</taxon>
        <taxon>Astigmata</taxon>
        <taxon>Psoroptidia</taxon>
        <taxon>Analgoidea</taxon>
        <taxon>Pyroglyphidae</taxon>
        <taxon>Dermatophagoidinae</taxon>
        <taxon>Dermatophagoides</taxon>
    </lineage>
</organism>
<accession>A0A6P6Y811</accession>
<protein>
    <submittedName>
        <fullName evidence="2">Zinc finger BED domain-containing protein 5-like</fullName>
    </submittedName>
</protein>
<dbReference type="RefSeq" id="XP_027201527.1">
    <property type="nucleotide sequence ID" value="XM_027345726.1"/>
</dbReference>
<dbReference type="PANTHER" id="PTHR45913:SF19">
    <property type="entry name" value="LOW QUALITY PROTEIN: ZINC FINGER BED DOMAIN-CONTAINING PROTEIN 5-LIKE"/>
    <property type="match status" value="1"/>
</dbReference>
<sequence length="621" mass="71679">MDKYIFKRKLDDDKGDNDNLSGQSDPISDKNIFSSTKNFAHRKYSKDYLQYGFSFSVENGIDIPQCVICDCKLSNSCLVPSKLKRHLMTNHPSIASKDETYFKKCLSMKGKQVKAFEKHVCVSEKAQLVSYLIAELVAKKFKPHNLAEEIIYPACNIIVKTMIGESAANDICKIPFSNDTIHRRIIDMSNNIEKTTAKSLECTSFALQIDETTDITGKAQLIAFVRFIHENEIINQFLCCREIPESTTGHNIYNILNTYFDENKISWKSCIGVCTDGAPAMTGHLKGFISYVKSINPDILFTHCFLHREALVTKVLPSNLKIVLEQSVKMVNYIKSRPLKNRLFSKLCQAMEAKHQSLLLHTEVRWLSRGKVLSRVLELKENLKQFFNDDGNSEFFDLLDDGIWCARLAYLSDIFSIFNNINSSMQGENENILKSTDKLMSLKGQIAFWKKKTKEGNLEKFSSVSQEYYQSIKNDVVEHLTKLDERIIHYFPKLDIQQFDWIRDPFAKISFSHDLKIDEYEDLIKLSNDRYWKIKHRELSTNSFWVEIQHEFPKISKIALNILLQFSTSYLCELGFSSLSNIKNKKRSKIINVEYDLRVSLSTIKPNINEIIKNNQAQISH</sequence>
<evidence type="ECO:0000313" key="2">
    <source>
        <dbReference type="RefSeq" id="XP_027201527.1"/>
    </source>
</evidence>
<dbReference type="AlphaFoldDB" id="A0A6P6Y811"/>
<proteinExistence type="predicted"/>
<dbReference type="OrthoDB" id="6515560at2759"/>
<reference evidence="2" key="1">
    <citation type="submission" date="2025-08" db="UniProtKB">
        <authorList>
            <consortium name="RefSeq"/>
        </authorList>
    </citation>
    <scope>IDENTIFICATION</scope>
    <source>
        <strain evidence="2">Airmid</strain>
    </source>
</reference>
<dbReference type="InParanoid" id="A0A6P6Y811"/>
<gene>
    <name evidence="2" type="primary">LOC113795537</name>
</gene>